<dbReference type="InterPro" id="IPR053146">
    <property type="entry name" value="QDO-like"/>
</dbReference>
<evidence type="ECO:0000313" key="3">
    <source>
        <dbReference type="Proteomes" id="UP000540989"/>
    </source>
</evidence>
<dbReference type="EMBL" id="JACHIP010000028">
    <property type="protein sequence ID" value="MBB5061109.1"/>
    <property type="molecule type" value="Genomic_DNA"/>
</dbReference>
<reference evidence="2 3" key="1">
    <citation type="submission" date="2020-08" db="EMBL/GenBank/DDBJ databases">
        <title>Genomic Encyclopedia of Type Strains, Phase IV (KMG-V): Genome sequencing to study the core and pangenomes of soil and plant-associated prokaryotes.</title>
        <authorList>
            <person name="Whitman W."/>
        </authorList>
    </citation>
    <scope>NUCLEOTIDE SEQUENCE [LARGE SCALE GENOMIC DNA]</scope>
    <source>
        <strain evidence="2 3">M8UP14</strain>
    </source>
</reference>
<protein>
    <submittedName>
        <fullName evidence="2">Quercetin dioxygenase-like cupin family protein</fullName>
    </submittedName>
</protein>
<keyword evidence="3" id="KW-1185">Reference proteome</keyword>
<feature type="domain" description="Cupin type-2" evidence="1">
    <location>
        <begin position="39"/>
        <end position="106"/>
    </location>
</feature>
<dbReference type="Proteomes" id="UP000540989">
    <property type="component" value="Unassembled WGS sequence"/>
</dbReference>
<dbReference type="PANTHER" id="PTHR36440">
    <property type="entry name" value="PUTATIVE (AFU_ORTHOLOGUE AFUA_8G07350)-RELATED"/>
    <property type="match status" value="1"/>
</dbReference>
<organism evidence="2 3">
    <name type="scientific">Granulicella aggregans</name>
    <dbReference type="NCBI Taxonomy" id="474949"/>
    <lineage>
        <taxon>Bacteria</taxon>
        <taxon>Pseudomonadati</taxon>
        <taxon>Acidobacteriota</taxon>
        <taxon>Terriglobia</taxon>
        <taxon>Terriglobales</taxon>
        <taxon>Acidobacteriaceae</taxon>
        <taxon>Granulicella</taxon>
    </lineage>
</organism>
<evidence type="ECO:0000259" key="1">
    <source>
        <dbReference type="Pfam" id="PF07883"/>
    </source>
</evidence>
<dbReference type="Pfam" id="PF07883">
    <property type="entry name" value="Cupin_2"/>
    <property type="match status" value="1"/>
</dbReference>
<dbReference type="CDD" id="cd02208">
    <property type="entry name" value="cupin_RmlC-like"/>
    <property type="match status" value="1"/>
</dbReference>
<comment type="caution">
    <text evidence="2">The sequence shown here is derived from an EMBL/GenBank/DDBJ whole genome shotgun (WGS) entry which is preliminary data.</text>
</comment>
<name>A0A7W7ZK84_9BACT</name>
<dbReference type="InterPro" id="IPR014710">
    <property type="entry name" value="RmlC-like_jellyroll"/>
</dbReference>
<proteinExistence type="predicted"/>
<dbReference type="RefSeq" id="WP_184223809.1">
    <property type="nucleotide sequence ID" value="NZ_JACHIP010000028.1"/>
</dbReference>
<evidence type="ECO:0000313" key="2">
    <source>
        <dbReference type="EMBL" id="MBB5061109.1"/>
    </source>
</evidence>
<dbReference type="InterPro" id="IPR011051">
    <property type="entry name" value="RmlC_Cupin_sf"/>
</dbReference>
<accession>A0A7W7ZK84</accession>
<dbReference type="SUPFAM" id="SSF51182">
    <property type="entry name" value="RmlC-like cupins"/>
    <property type="match status" value="1"/>
</dbReference>
<dbReference type="Gene3D" id="2.60.120.10">
    <property type="entry name" value="Jelly Rolls"/>
    <property type="match status" value="1"/>
</dbReference>
<dbReference type="AlphaFoldDB" id="A0A7W7ZK84"/>
<sequence length="164" mass="17689">MQPTIITPSNEPTFDVLGNLIQFLNEPGTGQDDISFMTATLPAGTLVPLHSHADPELFFLLKGSLEVYQETAGWNAAASGQFITIPGNIKHAVRNASDEVVRAILVSKAGIYDFFRELARPFTPESVPNPPTPEELTALYTAASRHGYWIGSPVENAAIGITLP</sequence>
<gene>
    <name evidence="2" type="ORF">HDF16_005845</name>
</gene>
<keyword evidence="2" id="KW-0223">Dioxygenase</keyword>
<keyword evidence="2" id="KW-0560">Oxidoreductase</keyword>
<dbReference type="PANTHER" id="PTHR36440:SF1">
    <property type="entry name" value="PUTATIVE (AFU_ORTHOLOGUE AFUA_8G07350)-RELATED"/>
    <property type="match status" value="1"/>
</dbReference>
<dbReference type="InterPro" id="IPR013096">
    <property type="entry name" value="Cupin_2"/>
</dbReference>
<dbReference type="GO" id="GO:0051213">
    <property type="term" value="F:dioxygenase activity"/>
    <property type="evidence" value="ECO:0007669"/>
    <property type="project" value="UniProtKB-KW"/>
</dbReference>